<dbReference type="FunCoup" id="L0ADB1">
    <property type="interactions" value="50"/>
</dbReference>
<dbReference type="GO" id="GO:0008795">
    <property type="term" value="F:NAD+ synthase activity"/>
    <property type="evidence" value="ECO:0007669"/>
    <property type="project" value="UniProtKB-UniRule"/>
</dbReference>
<feature type="binding site" evidence="8">
    <location>
        <begin position="39"/>
        <end position="46"/>
    </location>
    <ligand>
        <name>ATP</name>
        <dbReference type="ChEBI" id="CHEBI:30616"/>
    </ligand>
</feature>
<dbReference type="Proteomes" id="UP000010469">
    <property type="component" value="Chromosome"/>
</dbReference>
<name>L0ADB1_CALLD</name>
<dbReference type="GO" id="GO:0005524">
    <property type="term" value="F:ATP binding"/>
    <property type="evidence" value="ECO:0007669"/>
    <property type="project" value="UniProtKB-UniRule"/>
</dbReference>
<comment type="similarity">
    <text evidence="1 8 9">Belongs to the NAD synthetase family.</text>
</comment>
<dbReference type="eggNOG" id="arCOG00069">
    <property type="taxonomic scope" value="Archaea"/>
</dbReference>
<dbReference type="GO" id="GO:0009435">
    <property type="term" value="P:NAD+ biosynthetic process"/>
    <property type="evidence" value="ECO:0007669"/>
    <property type="project" value="UniProtKB-UniRule"/>
</dbReference>
<comment type="subunit">
    <text evidence="8">Homodimer.</text>
</comment>
<feature type="binding site" evidence="8">
    <location>
        <position position="145"/>
    </location>
    <ligand>
        <name>ATP</name>
        <dbReference type="ChEBI" id="CHEBI:30616"/>
    </ligand>
</feature>
<keyword evidence="5 8" id="KW-0067">ATP-binding</keyword>
<dbReference type="SUPFAM" id="SSF52402">
    <property type="entry name" value="Adenine nucleotide alpha hydrolases-like"/>
    <property type="match status" value="1"/>
</dbReference>
<accession>L0ADB1</accession>
<dbReference type="InterPro" id="IPR003694">
    <property type="entry name" value="NAD_synthase"/>
</dbReference>
<keyword evidence="6 8" id="KW-0460">Magnesium</keyword>
<proteinExistence type="inferred from homology"/>
<dbReference type="HOGENOM" id="CLU_059327_1_1_2"/>
<comment type="catalytic activity">
    <reaction evidence="8 10">
        <text>deamido-NAD(+) + NH4(+) + ATP = AMP + diphosphate + NAD(+) + H(+)</text>
        <dbReference type="Rhea" id="RHEA:21188"/>
        <dbReference type="ChEBI" id="CHEBI:15378"/>
        <dbReference type="ChEBI" id="CHEBI:28938"/>
        <dbReference type="ChEBI" id="CHEBI:30616"/>
        <dbReference type="ChEBI" id="CHEBI:33019"/>
        <dbReference type="ChEBI" id="CHEBI:57540"/>
        <dbReference type="ChEBI" id="CHEBI:58437"/>
        <dbReference type="ChEBI" id="CHEBI:456215"/>
        <dbReference type="EC" id="6.3.1.5"/>
    </reaction>
</comment>
<keyword evidence="3 8" id="KW-0479">Metal-binding</keyword>
<feature type="binding site" description="in other chain" evidence="8">
    <location>
        <position position="158"/>
    </location>
    <ligand>
        <name>deamido-NAD(+)</name>
        <dbReference type="ChEBI" id="CHEBI:58437"/>
        <note>ligand shared between two neighboring subunits</note>
    </ligand>
</feature>
<dbReference type="GeneID" id="14212591"/>
<dbReference type="InterPro" id="IPR014729">
    <property type="entry name" value="Rossmann-like_a/b/a_fold"/>
</dbReference>
<dbReference type="RefSeq" id="WP_015232937.1">
    <property type="nucleotide sequence ID" value="NC_019791.1"/>
</dbReference>
<evidence type="ECO:0000256" key="10">
    <source>
        <dbReference type="RuleBase" id="RU003812"/>
    </source>
</evidence>
<dbReference type="HAMAP" id="MF_00193">
    <property type="entry name" value="NadE_ammonia_dep"/>
    <property type="match status" value="1"/>
</dbReference>
<dbReference type="InterPro" id="IPR022310">
    <property type="entry name" value="NAD/GMP_synthase"/>
</dbReference>
<dbReference type="OrthoDB" id="39312at2157"/>
<dbReference type="PANTHER" id="PTHR23090:SF9">
    <property type="entry name" value="GLUTAMINE-DEPENDENT NAD(+) SYNTHETASE"/>
    <property type="match status" value="1"/>
</dbReference>
<dbReference type="GO" id="GO:0004359">
    <property type="term" value="F:glutaminase activity"/>
    <property type="evidence" value="ECO:0007669"/>
    <property type="project" value="InterPro"/>
</dbReference>
<comment type="function">
    <text evidence="8">Catalyzes the ATP-dependent amidation of deamido-NAD to form NAD. Uses ammonia as a nitrogen source.</text>
</comment>
<dbReference type="GO" id="GO:0003952">
    <property type="term" value="F:NAD+ synthase (glutamine-hydrolyzing) activity"/>
    <property type="evidence" value="ECO:0007669"/>
    <property type="project" value="InterPro"/>
</dbReference>
<sequence>MKITINDVTNIDYEYARKNIEKFIKNELESSRKNGYVVGLSGGVDSALTYYLAAEAVGIEKVFALIMPDTTTTPKEDVNDAKDLVKRLKGQMNVIDISPIVEVYKSTIPIYQEEDNIPLGNVRARIRMTLLYYYANKMSMLVLGTGDRSESFVGYFTKYGDGGVDLLPISSLLKSQVRKLAQKLGVPDNVALKPSSPRLWVGQLAEKELGISYDQIDLIIYSVIDKGYSLKEASEMTGISLDIIQKVFDMNKNSEHKRTFPKSLSTNEVIKYLS</sequence>
<evidence type="ECO:0000256" key="3">
    <source>
        <dbReference type="ARBA" id="ARBA00022723"/>
    </source>
</evidence>
<dbReference type="UniPathway" id="UPA00253">
    <property type="reaction ID" value="UER00333"/>
</dbReference>
<feature type="binding site" evidence="8">
    <location>
        <position position="196"/>
    </location>
    <ligand>
        <name>ATP</name>
        <dbReference type="ChEBI" id="CHEBI:30616"/>
    </ligand>
</feature>
<dbReference type="Gene3D" id="3.40.50.620">
    <property type="entry name" value="HUPs"/>
    <property type="match status" value="1"/>
</dbReference>
<dbReference type="FunFam" id="3.40.50.620:FF:000106">
    <property type="entry name" value="Glutamine-dependent NAD(+) synthetase"/>
    <property type="match status" value="1"/>
</dbReference>
<dbReference type="Pfam" id="PF02540">
    <property type="entry name" value="NAD_synthase"/>
    <property type="match status" value="1"/>
</dbReference>
<evidence type="ECO:0000256" key="9">
    <source>
        <dbReference type="RuleBase" id="RU003811"/>
    </source>
</evidence>
<evidence type="ECO:0000256" key="5">
    <source>
        <dbReference type="ARBA" id="ARBA00022840"/>
    </source>
</evidence>
<evidence type="ECO:0000256" key="8">
    <source>
        <dbReference type="HAMAP-Rule" id="MF_00193"/>
    </source>
</evidence>
<gene>
    <name evidence="8" type="primary">nadE</name>
    <name evidence="12" type="ordered locus">Calag_1331</name>
</gene>
<evidence type="ECO:0000256" key="1">
    <source>
        <dbReference type="ARBA" id="ARBA00005859"/>
    </source>
</evidence>
<dbReference type="CDD" id="cd00553">
    <property type="entry name" value="NAD_synthase"/>
    <property type="match status" value="1"/>
</dbReference>
<dbReference type="PANTHER" id="PTHR23090">
    <property type="entry name" value="NH 3 /GLUTAMINE-DEPENDENT NAD + SYNTHETASE"/>
    <property type="match status" value="1"/>
</dbReference>
<keyword evidence="2 8" id="KW-0436">Ligase</keyword>
<feature type="domain" description="NAD/GMP synthase" evidence="11">
    <location>
        <begin position="18"/>
        <end position="261"/>
    </location>
</feature>
<keyword evidence="13" id="KW-1185">Reference proteome</keyword>
<evidence type="ECO:0000256" key="6">
    <source>
        <dbReference type="ARBA" id="ARBA00022842"/>
    </source>
</evidence>
<feature type="binding site" evidence="8">
    <location>
        <position position="150"/>
    </location>
    <ligand>
        <name>Mg(2+)</name>
        <dbReference type="ChEBI" id="CHEBI:18420"/>
    </ligand>
</feature>
<dbReference type="NCBIfam" id="TIGR00552">
    <property type="entry name" value="nadE"/>
    <property type="match status" value="1"/>
</dbReference>
<keyword evidence="4 8" id="KW-0547">Nucleotide-binding</keyword>
<dbReference type="EMBL" id="CP003378">
    <property type="protein sequence ID" value="AFZ71040.1"/>
    <property type="molecule type" value="Genomic_DNA"/>
</dbReference>
<evidence type="ECO:0000256" key="2">
    <source>
        <dbReference type="ARBA" id="ARBA00022598"/>
    </source>
</evidence>
<dbReference type="InterPro" id="IPR022926">
    <property type="entry name" value="NH(3)-dep_NAD(+)_synth"/>
</dbReference>
<protein>
    <recommendedName>
        <fullName evidence="8 10">NH(3)-dependent NAD(+) synthetase</fullName>
        <ecNumber evidence="8 10">6.3.1.5</ecNumber>
    </recommendedName>
</protein>
<feature type="binding site" evidence="8">
    <location>
        <position position="45"/>
    </location>
    <ligand>
        <name>Mg(2+)</name>
        <dbReference type="ChEBI" id="CHEBI:18420"/>
    </ligand>
</feature>
<dbReference type="NCBIfam" id="NF010587">
    <property type="entry name" value="PRK13980.1"/>
    <property type="match status" value="1"/>
</dbReference>
<comment type="pathway">
    <text evidence="8">Cofactor biosynthesis; NAD(+) biosynthesis; NAD(+) from deamido-NAD(+) (ammonia route): step 1/1.</text>
</comment>
<organism evidence="12 13">
    <name type="scientific">Caldisphaera lagunensis (strain DSM 15908 / JCM 11604 / ANMR 0165 / IC-154)</name>
    <dbReference type="NCBI Taxonomy" id="1056495"/>
    <lineage>
        <taxon>Archaea</taxon>
        <taxon>Thermoproteota</taxon>
        <taxon>Thermoprotei</taxon>
        <taxon>Acidilobales</taxon>
        <taxon>Caldisphaeraceae</taxon>
        <taxon>Caldisphaera</taxon>
    </lineage>
</organism>
<dbReference type="InParanoid" id="L0ADB1"/>
<reference evidence="13" key="1">
    <citation type="submission" date="2012-03" db="EMBL/GenBank/DDBJ databases">
        <title>Complete genome of Caldisphaera lagunensis DSM 15908.</title>
        <authorList>
            <person name="Lucas S."/>
            <person name="Copeland A."/>
            <person name="Lapidus A."/>
            <person name="Glavina del Rio T."/>
            <person name="Dalin E."/>
            <person name="Tice H."/>
            <person name="Bruce D."/>
            <person name="Goodwin L."/>
            <person name="Pitluck S."/>
            <person name="Peters L."/>
            <person name="Mikhailova N."/>
            <person name="Teshima H."/>
            <person name="Kyrpides N."/>
            <person name="Mavromatis K."/>
            <person name="Ivanova N."/>
            <person name="Brettin T."/>
            <person name="Detter J.C."/>
            <person name="Han C."/>
            <person name="Larimer F."/>
            <person name="Land M."/>
            <person name="Hauser L."/>
            <person name="Markowitz V."/>
            <person name="Cheng J.-F."/>
            <person name="Hugenholtz P."/>
            <person name="Woyke T."/>
            <person name="Wu D."/>
            <person name="Spring S."/>
            <person name="Schroeder M."/>
            <person name="Brambilla E."/>
            <person name="Klenk H.-P."/>
            <person name="Eisen J.A."/>
        </authorList>
    </citation>
    <scope>NUCLEOTIDE SEQUENCE [LARGE SCALE GENOMIC DNA]</scope>
    <source>
        <strain evidence="13">DSM 15908 / JCM 11604 / IC-154</strain>
    </source>
</reference>
<dbReference type="GO" id="GO:0046872">
    <property type="term" value="F:metal ion binding"/>
    <property type="evidence" value="ECO:0007669"/>
    <property type="project" value="UniProtKB-KW"/>
</dbReference>
<feature type="binding site" description="in other chain" evidence="8">
    <location>
        <begin position="256"/>
        <end position="257"/>
    </location>
    <ligand>
        <name>deamido-NAD(+)</name>
        <dbReference type="ChEBI" id="CHEBI:58437"/>
        <note>ligand shared between two neighboring subunits</note>
    </ligand>
</feature>
<dbReference type="EC" id="6.3.1.5" evidence="8 10"/>
<evidence type="ECO:0000313" key="12">
    <source>
        <dbReference type="EMBL" id="AFZ71040.1"/>
    </source>
</evidence>
<evidence type="ECO:0000256" key="4">
    <source>
        <dbReference type="ARBA" id="ARBA00022741"/>
    </source>
</evidence>
<feature type="binding site" evidence="8">
    <location>
        <position position="174"/>
    </location>
    <ligand>
        <name>ATP</name>
        <dbReference type="ChEBI" id="CHEBI:30616"/>
    </ligand>
</feature>
<feature type="binding site" description="in other chain" evidence="8">
    <location>
        <position position="125"/>
    </location>
    <ligand>
        <name>deamido-NAD(+)</name>
        <dbReference type="ChEBI" id="CHEBI:58437"/>
        <note>ligand shared between two neighboring subunits</note>
    </ligand>
</feature>
<keyword evidence="7 8" id="KW-0520">NAD</keyword>
<dbReference type="GO" id="GO:0005737">
    <property type="term" value="C:cytoplasm"/>
    <property type="evidence" value="ECO:0007669"/>
    <property type="project" value="InterPro"/>
</dbReference>
<evidence type="ECO:0000256" key="7">
    <source>
        <dbReference type="ARBA" id="ARBA00023027"/>
    </source>
</evidence>
<evidence type="ECO:0000313" key="13">
    <source>
        <dbReference type="Proteomes" id="UP000010469"/>
    </source>
</evidence>
<dbReference type="STRING" id="1056495.Calag_1331"/>
<dbReference type="AlphaFoldDB" id="L0ADB1"/>
<dbReference type="KEGG" id="clg:Calag_1331"/>
<feature type="binding site" evidence="8">
    <location>
        <position position="165"/>
    </location>
    <ligand>
        <name>deamido-NAD(+)</name>
        <dbReference type="ChEBI" id="CHEBI:58437"/>
        <note>ligand shared between two neighboring subunits</note>
    </ligand>
</feature>
<evidence type="ECO:0000259" key="11">
    <source>
        <dbReference type="Pfam" id="PF02540"/>
    </source>
</evidence>